<dbReference type="InterPro" id="IPR045584">
    <property type="entry name" value="Pilin-like"/>
</dbReference>
<name>A0A918WK67_9BACT</name>
<organism evidence="2 3">
    <name type="scientific">Roseibacillus persicicus</name>
    <dbReference type="NCBI Taxonomy" id="454148"/>
    <lineage>
        <taxon>Bacteria</taxon>
        <taxon>Pseudomonadati</taxon>
        <taxon>Verrucomicrobiota</taxon>
        <taxon>Verrucomicrobiia</taxon>
        <taxon>Verrucomicrobiales</taxon>
        <taxon>Verrucomicrobiaceae</taxon>
        <taxon>Roseibacillus</taxon>
    </lineage>
</organism>
<dbReference type="AlphaFoldDB" id="A0A918WK67"/>
<dbReference type="PROSITE" id="PS00409">
    <property type="entry name" value="PROKAR_NTER_METHYL"/>
    <property type="match status" value="1"/>
</dbReference>
<dbReference type="SUPFAM" id="SSF54523">
    <property type="entry name" value="Pili subunits"/>
    <property type="match status" value="1"/>
</dbReference>
<evidence type="ECO:0000313" key="3">
    <source>
        <dbReference type="Proteomes" id="UP000644507"/>
    </source>
</evidence>
<keyword evidence="1" id="KW-0472">Membrane</keyword>
<dbReference type="NCBIfam" id="TIGR02532">
    <property type="entry name" value="IV_pilin_GFxxxE"/>
    <property type="match status" value="1"/>
</dbReference>
<dbReference type="Pfam" id="PF07963">
    <property type="entry name" value="N_methyl"/>
    <property type="match status" value="1"/>
</dbReference>
<comment type="caution">
    <text evidence="2">The sequence shown here is derived from an EMBL/GenBank/DDBJ whole genome shotgun (WGS) entry which is preliminary data.</text>
</comment>
<feature type="transmembrane region" description="Helical" evidence="1">
    <location>
        <begin position="20"/>
        <end position="38"/>
    </location>
</feature>
<sequence length="230" mass="25228">MMRNNPYSTPQSRGFTLIELLVVIGIMAVMLSVAAVGIQNIDKGQATVSGLSQTQALMDEARNLAIGRGTRARLCIHAEPNEEDRNLRFMVVAYEEIERNDAGEETGRRWRVDSRGTFLPSGVYFHPKFSEEASSRISGLGSYGSKDEAIKFPGDNKSTRNPNYYYYEFNAEGLCTAEGESDPGAAFVLCRGVTGPGADVPQLVGKDVGGFVVWRNGRTSAIRDLDFIMN</sequence>
<proteinExistence type="predicted"/>
<gene>
    <name evidence="2" type="ORF">GCM10007100_20130</name>
</gene>
<keyword evidence="1" id="KW-0812">Transmembrane</keyword>
<keyword evidence="1" id="KW-1133">Transmembrane helix</keyword>
<dbReference type="EMBL" id="BMXI01000008">
    <property type="protein sequence ID" value="GHC53827.1"/>
    <property type="molecule type" value="Genomic_DNA"/>
</dbReference>
<dbReference type="Gene3D" id="3.30.700.10">
    <property type="entry name" value="Glycoprotein, Type 4 Pilin"/>
    <property type="match status" value="1"/>
</dbReference>
<accession>A0A918WK67</accession>
<dbReference type="RefSeq" id="WP_189569821.1">
    <property type="nucleotide sequence ID" value="NZ_BMXI01000008.1"/>
</dbReference>
<evidence type="ECO:0000256" key="1">
    <source>
        <dbReference type="SAM" id="Phobius"/>
    </source>
</evidence>
<dbReference type="InterPro" id="IPR012902">
    <property type="entry name" value="N_methyl_site"/>
</dbReference>
<keyword evidence="3" id="KW-1185">Reference proteome</keyword>
<dbReference type="Proteomes" id="UP000644507">
    <property type="component" value="Unassembled WGS sequence"/>
</dbReference>
<protein>
    <recommendedName>
        <fullName evidence="4">Prepilin-type N-terminal cleavage/methylation domain-containing protein</fullName>
    </recommendedName>
</protein>
<reference evidence="2" key="1">
    <citation type="journal article" date="2014" name="Int. J. Syst. Evol. Microbiol.">
        <title>Complete genome sequence of Corynebacterium casei LMG S-19264T (=DSM 44701T), isolated from a smear-ripened cheese.</title>
        <authorList>
            <consortium name="US DOE Joint Genome Institute (JGI-PGF)"/>
            <person name="Walter F."/>
            <person name="Albersmeier A."/>
            <person name="Kalinowski J."/>
            <person name="Ruckert C."/>
        </authorList>
    </citation>
    <scope>NUCLEOTIDE SEQUENCE</scope>
    <source>
        <strain evidence="2">KCTC 12988</strain>
    </source>
</reference>
<reference evidence="2" key="2">
    <citation type="submission" date="2020-09" db="EMBL/GenBank/DDBJ databases">
        <authorList>
            <person name="Sun Q."/>
            <person name="Kim S."/>
        </authorList>
    </citation>
    <scope>NUCLEOTIDE SEQUENCE</scope>
    <source>
        <strain evidence="2">KCTC 12988</strain>
    </source>
</reference>
<evidence type="ECO:0000313" key="2">
    <source>
        <dbReference type="EMBL" id="GHC53827.1"/>
    </source>
</evidence>
<evidence type="ECO:0008006" key="4">
    <source>
        <dbReference type="Google" id="ProtNLM"/>
    </source>
</evidence>